<evidence type="ECO:0000313" key="3">
    <source>
        <dbReference type="EMBL" id="AQS22429.1"/>
    </source>
</evidence>
<name>A0A1S6GKN5_9MYCO</name>
<dbReference type="InterPro" id="IPR032466">
    <property type="entry name" value="Metal_Hydrolase"/>
</dbReference>
<dbReference type="InterPro" id="IPR032465">
    <property type="entry name" value="ACMSD"/>
</dbReference>
<evidence type="ECO:0000256" key="1">
    <source>
        <dbReference type="ARBA" id="ARBA00023239"/>
    </source>
</evidence>
<dbReference type="Pfam" id="PF04909">
    <property type="entry name" value="Amidohydro_2"/>
    <property type="match status" value="1"/>
</dbReference>
<protein>
    <submittedName>
        <fullName evidence="3">Amidohydrolase</fullName>
    </submittedName>
</protein>
<dbReference type="PANTHER" id="PTHR21240">
    <property type="entry name" value="2-AMINO-3-CARBOXYLMUCONATE-6-SEMIALDEHYDE DECARBOXYLASE"/>
    <property type="match status" value="1"/>
</dbReference>
<keyword evidence="3" id="KW-0614">Plasmid</keyword>
<reference evidence="3" key="1">
    <citation type="submission" date="2016-12" db="EMBL/GenBank/DDBJ databases">
        <title>Complete plasmid sequence carrying type IV-like and type VII secretion systems from an atypical mycobacteria strain.</title>
        <authorList>
            <person name="Morgado S."/>
            <person name="Marin M."/>
            <person name="Fonseca E."/>
            <person name="Freitas F."/>
            <person name="Vicente A.C."/>
        </authorList>
    </citation>
    <scope>NUCLEOTIDE SEQUENCE</scope>
    <source>
        <strain evidence="3">CBMA 213</strain>
        <plasmid evidence="3">pCBMA213_2</plasmid>
    </source>
</reference>
<organism evidence="3">
    <name type="scientific">Mycolicibacterium sp. CBMA 213</name>
    <dbReference type="NCBI Taxonomy" id="1968788"/>
    <lineage>
        <taxon>Bacteria</taxon>
        <taxon>Bacillati</taxon>
        <taxon>Actinomycetota</taxon>
        <taxon>Actinomycetes</taxon>
        <taxon>Mycobacteriales</taxon>
        <taxon>Mycobacteriaceae</taxon>
        <taxon>Mycolicibacterium</taxon>
    </lineage>
</organism>
<dbReference type="Gene3D" id="3.20.20.140">
    <property type="entry name" value="Metal-dependent hydrolases"/>
    <property type="match status" value="1"/>
</dbReference>
<dbReference type="AlphaFoldDB" id="A0A1S6GKN5"/>
<proteinExistence type="predicted"/>
<dbReference type="EMBL" id="KY349138">
    <property type="protein sequence ID" value="AQS22429.1"/>
    <property type="molecule type" value="Genomic_DNA"/>
</dbReference>
<evidence type="ECO:0000259" key="2">
    <source>
        <dbReference type="Pfam" id="PF04909"/>
    </source>
</evidence>
<dbReference type="RefSeq" id="WP_155911799.1">
    <property type="nucleotide sequence ID" value="NZ_KY349138.1"/>
</dbReference>
<gene>
    <name evidence="3" type="ORF">pCBMA213_2_00065</name>
</gene>
<dbReference type="SUPFAM" id="SSF51556">
    <property type="entry name" value="Metallo-dependent hydrolases"/>
    <property type="match status" value="1"/>
</dbReference>
<accession>A0A1S6GKN5</accession>
<sequence length="325" mass="35877">MRTIALEEHFVSRSFLDRAGFGLGEQDAVNVQSSAVTDLGDIRIKAMDESGIDMQVISHVWPTFDPVPADIQVQIAIGANNQAAQAITTHPSRFAGFAALPMLDATTAADELSRAVNELGFVGALINGRADERFLDHPSLFPVLQRAADLQVPIYLHPGLPNETLRRELYDGFGPEVTYAIGTAAWGWHAETGLHAIRLIAARVFDRLPDLRIILGHMGEMIPFMLERCDEWLTPAARREGLQRTVSETFRHHFWVTTSGMFSLPPLLLLHEVLGAERILFSVDYPFSSNAQGRNFLDSLPISPADIAKISHQNAEVLLRLPAVT</sequence>
<dbReference type="GO" id="GO:0016831">
    <property type="term" value="F:carboxy-lyase activity"/>
    <property type="evidence" value="ECO:0007669"/>
    <property type="project" value="InterPro"/>
</dbReference>
<dbReference type="InterPro" id="IPR006680">
    <property type="entry name" value="Amidohydro-rel"/>
</dbReference>
<dbReference type="GO" id="GO:0019748">
    <property type="term" value="P:secondary metabolic process"/>
    <property type="evidence" value="ECO:0007669"/>
    <property type="project" value="TreeGrafter"/>
</dbReference>
<keyword evidence="1" id="KW-0456">Lyase</keyword>
<dbReference type="PANTHER" id="PTHR21240:SF30">
    <property type="entry name" value="AMIDOHYDROLASE-RELATED DOMAIN-CONTAINING PROTEIN-RELATED"/>
    <property type="match status" value="1"/>
</dbReference>
<feature type="domain" description="Amidohydrolase-related" evidence="2">
    <location>
        <begin position="42"/>
        <end position="321"/>
    </location>
</feature>
<geneLocation type="plasmid" evidence="3">
    <name>pCBMA213_2</name>
</geneLocation>
<dbReference type="GO" id="GO:0016787">
    <property type="term" value="F:hydrolase activity"/>
    <property type="evidence" value="ECO:0007669"/>
    <property type="project" value="UniProtKB-KW"/>
</dbReference>
<dbReference type="GO" id="GO:0005829">
    <property type="term" value="C:cytosol"/>
    <property type="evidence" value="ECO:0007669"/>
    <property type="project" value="TreeGrafter"/>
</dbReference>
<keyword evidence="3" id="KW-0378">Hydrolase</keyword>